<keyword evidence="3" id="KW-1185">Reference proteome</keyword>
<dbReference type="EMBL" id="BAABME010015107">
    <property type="protein sequence ID" value="GAA0139421.1"/>
    <property type="molecule type" value="Genomic_DNA"/>
</dbReference>
<reference evidence="2 3" key="1">
    <citation type="submission" date="2024-01" db="EMBL/GenBank/DDBJ databases">
        <title>The complete chloroplast genome sequence of Lithospermum erythrorhizon: insights into the phylogenetic relationship among Boraginaceae species and the maternal lineages of purple gromwells.</title>
        <authorList>
            <person name="Okada T."/>
            <person name="Watanabe K."/>
        </authorList>
    </citation>
    <scope>NUCLEOTIDE SEQUENCE [LARGE SCALE GENOMIC DNA]</scope>
</reference>
<evidence type="ECO:0000259" key="1">
    <source>
        <dbReference type="PROSITE" id="PS50878"/>
    </source>
</evidence>
<evidence type="ECO:0000313" key="2">
    <source>
        <dbReference type="EMBL" id="GAA0139421.1"/>
    </source>
</evidence>
<sequence length="207" mass="23747">MCIVSSVSYSFILNGAPKGFLRPSRGILQGDPLSPYLFLLCVEGLTSMLRMMEARRALTGLKIRRGSPSVSHILFAEDTFVFCRATVEEGETFMQILEDYELASGHKVNVEKTTVSFERRTRGRSREAVMRILKMKEVEDQGKYLGLTSHISRTKKEFFKFVRKWVDERIKGWKGKLLSQPRNEVLIKAVATTIPNYVRNYFKLLLA</sequence>
<accession>A0AAV3NKR8</accession>
<dbReference type="Pfam" id="PF00078">
    <property type="entry name" value="RVT_1"/>
    <property type="match status" value="1"/>
</dbReference>
<proteinExistence type="predicted"/>
<dbReference type="PANTHER" id="PTHR33116:SF86">
    <property type="entry name" value="REVERSE TRANSCRIPTASE DOMAIN-CONTAINING PROTEIN"/>
    <property type="match status" value="1"/>
</dbReference>
<evidence type="ECO:0000313" key="3">
    <source>
        <dbReference type="Proteomes" id="UP001454036"/>
    </source>
</evidence>
<comment type="caution">
    <text evidence="2">The sequence shown here is derived from an EMBL/GenBank/DDBJ whole genome shotgun (WGS) entry which is preliminary data.</text>
</comment>
<feature type="domain" description="Reverse transcriptase" evidence="1">
    <location>
        <begin position="1"/>
        <end position="149"/>
    </location>
</feature>
<organism evidence="2 3">
    <name type="scientific">Lithospermum erythrorhizon</name>
    <name type="common">Purple gromwell</name>
    <name type="synonym">Lithospermum officinale var. erythrorhizon</name>
    <dbReference type="NCBI Taxonomy" id="34254"/>
    <lineage>
        <taxon>Eukaryota</taxon>
        <taxon>Viridiplantae</taxon>
        <taxon>Streptophyta</taxon>
        <taxon>Embryophyta</taxon>
        <taxon>Tracheophyta</taxon>
        <taxon>Spermatophyta</taxon>
        <taxon>Magnoliopsida</taxon>
        <taxon>eudicotyledons</taxon>
        <taxon>Gunneridae</taxon>
        <taxon>Pentapetalae</taxon>
        <taxon>asterids</taxon>
        <taxon>lamiids</taxon>
        <taxon>Boraginales</taxon>
        <taxon>Boraginaceae</taxon>
        <taxon>Boraginoideae</taxon>
        <taxon>Lithospermeae</taxon>
        <taxon>Lithospermum</taxon>
    </lineage>
</organism>
<dbReference type="PROSITE" id="PS50878">
    <property type="entry name" value="RT_POL"/>
    <property type="match status" value="1"/>
</dbReference>
<name>A0AAV3NKR8_LITER</name>
<dbReference type="PANTHER" id="PTHR33116">
    <property type="entry name" value="REVERSE TRANSCRIPTASE ZINC-BINDING DOMAIN-CONTAINING PROTEIN-RELATED-RELATED"/>
    <property type="match status" value="1"/>
</dbReference>
<protein>
    <recommendedName>
        <fullName evidence="1">Reverse transcriptase domain-containing protein</fullName>
    </recommendedName>
</protein>
<dbReference type="AlphaFoldDB" id="A0AAV3NKR8"/>
<dbReference type="Proteomes" id="UP001454036">
    <property type="component" value="Unassembled WGS sequence"/>
</dbReference>
<gene>
    <name evidence="2" type="ORF">LIER_35086</name>
</gene>
<dbReference type="InterPro" id="IPR000477">
    <property type="entry name" value="RT_dom"/>
</dbReference>